<protein>
    <recommendedName>
        <fullName evidence="3">Sel1 repeat family protein</fullName>
    </recommendedName>
</protein>
<keyword evidence="2" id="KW-1185">Reference proteome</keyword>
<sequence>MEPLFMVSKAELVPDIERGPGYSVLKVSGIPAGNGRVQILRNQGQDFLNSGGGWQAEQCWHDVHFDNTGRAFLGPLITDCLAVLPPNARIQLTVENSGIMVRGVQGVTGLYPSHAAVADAPAPHAEPLPEPIVVEPVVLPDPVEESTPVSGLGSSRAKFPLPAILVLALCVVVGGFWYWNGSHAPSDPFVPPPVQDGEYRAAPEDVKTREDLAAFLGSSPSSDATVALADDLMRREKADLAMLAYRYAARSGHPGASLALGRFYDPETYHPSSSPIEKPDAETAAYWYEPAALSGHAEAQRRLGQILLALDPNGYGRTKGLEWLRKAAASGDDVAKSVLRDLGE</sequence>
<reference evidence="1 2" key="1">
    <citation type="submission" date="2016-02" db="EMBL/GenBank/DDBJ databases">
        <title>Complete Genome of H5569, the type strain of the newly described species Haematospirillium jordaniae.</title>
        <authorList>
            <person name="Nicholson A.C."/>
            <person name="Humrighouse B.W."/>
            <person name="Loparov V."/>
            <person name="McQuiston J.R."/>
        </authorList>
    </citation>
    <scope>NUCLEOTIDE SEQUENCE [LARGE SCALE GENOMIC DNA]</scope>
    <source>
        <strain evidence="1 2">H5569</strain>
        <plasmid evidence="2">Plasmid unnamed 2</plasmid>
    </source>
</reference>
<geneLocation type="plasmid" evidence="1 2">
    <name>unnamed 2</name>
</geneLocation>
<dbReference type="Gene3D" id="1.25.40.10">
    <property type="entry name" value="Tetratricopeptide repeat domain"/>
    <property type="match status" value="1"/>
</dbReference>
<dbReference type="InterPro" id="IPR006597">
    <property type="entry name" value="Sel1-like"/>
</dbReference>
<evidence type="ECO:0000313" key="2">
    <source>
        <dbReference type="Proteomes" id="UP000076066"/>
    </source>
</evidence>
<dbReference type="Proteomes" id="UP000076066">
    <property type="component" value="Plasmid unnamed 2"/>
</dbReference>
<dbReference type="SUPFAM" id="SSF81901">
    <property type="entry name" value="HCP-like"/>
    <property type="match status" value="1"/>
</dbReference>
<keyword evidence="1" id="KW-0614">Plasmid</keyword>
<dbReference type="InterPro" id="IPR011990">
    <property type="entry name" value="TPR-like_helical_dom_sf"/>
</dbReference>
<organism evidence="1 2">
    <name type="scientific">Haematospirillum jordaniae</name>
    <dbReference type="NCBI Taxonomy" id="1549855"/>
    <lineage>
        <taxon>Bacteria</taxon>
        <taxon>Pseudomonadati</taxon>
        <taxon>Pseudomonadota</taxon>
        <taxon>Alphaproteobacteria</taxon>
        <taxon>Rhodospirillales</taxon>
        <taxon>Novispirillaceae</taxon>
        <taxon>Haematospirillum</taxon>
    </lineage>
</organism>
<evidence type="ECO:0000313" key="1">
    <source>
        <dbReference type="EMBL" id="AMW35793.1"/>
    </source>
</evidence>
<name>A0A143DHH3_9PROT</name>
<dbReference type="EMBL" id="CP014527">
    <property type="protein sequence ID" value="AMW35793.1"/>
    <property type="molecule type" value="Genomic_DNA"/>
</dbReference>
<proteinExistence type="predicted"/>
<dbReference type="SMART" id="SM00671">
    <property type="entry name" value="SEL1"/>
    <property type="match status" value="3"/>
</dbReference>
<gene>
    <name evidence="1" type="ORF">AY555_10465</name>
</gene>
<dbReference type="AlphaFoldDB" id="A0A143DHH3"/>
<dbReference type="KEGG" id="hjo:AY555_10465"/>
<evidence type="ECO:0008006" key="3">
    <source>
        <dbReference type="Google" id="ProtNLM"/>
    </source>
</evidence>
<accession>A0A143DHH3</accession>